<organism evidence="2 3">
    <name type="scientific">Pleurodeles waltl</name>
    <name type="common">Iberian ribbed newt</name>
    <dbReference type="NCBI Taxonomy" id="8319"/>
    <lineage>
        <taxon>Eukaryota</taxon>
        <taxon>Metazoa</taxon>
        <taxon>Chordata</taxon>
        <taxon>Craniata</taxon>
        <taxon>Vertebrata</taxon>
        <taxon>Euteleostomi</taxon>
        <taxon>Amphibia</taxon>
        <taxon>Batrachia</taxon>
        <taxon>Caudata</taxon>
        <taxon>Salamandroidea</taxon>
        <taxon>Salamandridae</taxon>
        <taxon>Pleurodelinae</taxon>
        <taxon>Pleurodeles</taxon>
    </lineage>
</organism>
<proteinExistence type="predicted"/>
<dbReference type="AlphaFoldDB" id="A0AAV7URW7"/>
<evidence type="ECO:0008006" key="4">
    <source>
        <dbReference type="Google" id="ProtNLM"/>
    </source>
</evidence>
<gene>
    <name evidence="2" type="ORF">NDU88_000717</name>
</gene>
<reference evidence="2" key="1">
    <citation type="journal article" date="2022" name="bioRxiv">
        <title>Sequencing and chromosome-scale assembly of the giantPleurodeles waltlgenome.</title>
        <authorList>
            <person name="Brown T."/>
            <person name="Elewa A."/>
            <person name="Iarovenko S."/>
            <person name="Subramanian E."/>
            <person name="Araus A.J."/>
            <person name="Petzold A."/>
            <person name="Susuki M."/>
            <person name="Suzuki K.-i.T."/>
            <person name="Hayashi T."/>
            <person name="Toyoda A."/>
            <person name="Oliveira C."/>
            <person name="Osipova E."/>
            <person name="Leigh N.D."/>
            <person name="Simon A."/>
            <person name="Yun M.H."/>
        </authorList>
    </citation>
    <scope>NUCLEOTIDE SEQUENCE</scope>
    <source>
        <strain evidence="2">20211129_DDA</strain>
        <tissue evidence="2">Liver</tissue>
    </source>
</reference>
<accession>A0AAV7URW7</accession>
<sequence>MLWAPAAPRPRGRRLPSLPAPNPGRIRGPPAPARPQLTSGSSSAPKPLPGLPPPFPTGRCRLRSHPRRGPVYSRSCAYTQVPGFSGRIRPLAPESPAPSGSARQRPERLPFAFSGSLALWLRDSRG</sequence>
<feature type="region of interest" description="Disordered" evidence="1">
    <location>
        <begin position="1"/>
        <end position="108"/>
    </location>
</feature>
<dbReference type="Proteomes" id="UP001066276">
    <property type="component" value="Chromosome 2_2"/>
</dbReference>
<evidence type="ECO:0000313" key="3">
    <source>
        <dbReference type="Proteomes" id="UP001066276"/>
    </source>
</evidence>
<evidence type="ECO:0000313" key="2">
    <source>
        <dbReference type="EMBL" id="KAJ1191401.1"/>
    </source>
</evidence>
<protein>
    <recommendedName>
        <fullName evidence="4">Basic proline-rich protein-like</fullName>
    </recommendedName>
</protein>
<keyword evidence="3" id="KW-1185">Reference proteome</keyword>
<comment type="caution">
    <text evidence="2">The sequence shown here is derived from an EMBL/GenBank/DDBJ whole genome shotgun (WGS) entry which is preliminary data.</text>
</comment>
<name>A0AAV7URW7_PLEWA</name>
<dbReference type="EMBL" id="JANPWB010000004">
    <property type="protein sequence ID" value="KAJ1191401.1"/>
    <property type="molecule type" value="Genomic_DNA"/>
</dbReference>
<evidence type="ECO:0000256" key="1">
    <source>
        <dbReference type="SAM" id="MobiDB-lite"/>
    </source>
</evidence>
<feature type="compositionally biased region" description="Pro residues" evidence="1">
    <location>
        <begin position="46"/>
        <end position="56"/>
    </location>
</feature>